<reference evidence="1" key="2">
    <citation type="journal article" date="2022" name="New Phytol.">
        <title>Evolutionary transition to the ectomycorrhizal habit in the genomes of a hyperdiverse lineage of mushroom-forming fungi.</title>
        <authorList>
            <person name="Looney B."/>
            <person name="Miyauchi S."/>
            <person name="Morin E."/>
            <person name="Drula E."/>
            <person name="Courty P.E."/>
            <person name="Kohler A."/>
            <person name="Kuo A."/>
            <person name="LaButti K."/>
            <person name="Pangilinan J."/>
            <person name="Lipzen A."/>
            <person name="Riley R."/>
            <person name="Andreopoulos W."/>
            <person name="He G."/>
            <person name="Johnson J."/>
            <person name="Nolan M."/>
            <person name="Tritt A."/>
            <person name="Barry K.W."/>
            <person name="Grigoriev I.V."/>
            <person name="Nagy L.G."/>
            <person name="Hibbett D."/>
            <person name="Henrissat B."/>
            <person name="Matheny P.B."/>
            <person name="Labbe J."/>
            <person name="Martin F.M."/>
        </authorList>
    </citation>
    <scope>NUCLEOTIDE SEQUENCE</scope>
    <source>
        <strain evidence="1">HHB10654</strain>
    </source>
</reference>
<dbReference type="Proteomes" id="UP000814140">
    <property type="component" value="Unassembled WGS sequence"/>
</dbReference>
<dbReference type="EMBL" id="MU277188">
    <property type="protein sequence ID" value="KAI0068221.1"/>
    <property type="molecule type" value="Genomic_DNA"/>
</dbReference>
<organism evidence="1 2">
    <name type="scientific">Artomyces pyxidatus</name>
    <dbReference type="NCBI Taxonomy" id="48021"/>
    <lineage>
        <taxon>Eukaryota</taxon>
        <taxon>Fungi</taxon>
        <taxon>Dikarya</taxon>
        <taxon>Basidiomycota</taxon>
        <taxon>Agaricomycotina</taxon>
        <taxon>Agaricomycetes</taxon>
        <taxon>Russulales</taxon>
        <taxon>Auriscalpiaceae</taxon>
        <taxon>Artomyces</taxon>
    </lineage>
</organism>
<gene>
    <name evidence="1" type="ORF">BV25DRAFT_539045</name>
</gene>
<evidence type="ECO:0000313" key="1">
    <source>
        <dbReference type="EMBL" id="KAI0068221.1"/>
    </source>
</evidence>
<proteinExistence type="predicted"/>
<reference evidence="1" key="1">
    <citation type="submission" date="2021-03" db="EMBL/GenBank/DDBJ databases">
        <authorList>
            <consortium name="DOE Joint Genome Institute"/>
            <person name="Ahrendt S."/>
            <person name="Looney B.P."/>
            <person name="Miyauchi S."/>
            <person name="Morin E."/>
            <person name="Drula E."/>
            <person name="Courty P.E."/>
            <person name="Chicoki N."/>
            <person name="Fauchery L."/>
            <person name="Kohler A."/>
            <person name="Kuo A."/>
            <person name="Labutti K."/>
            <person name="Pangilinan J."/>
            <person name="Lipzen A."/>
            <person name="Riley R."/>
            <person name="Andreopoulos W."/>
            <person name="He G."/>
            <person name="Johnson J."/>
            <person name="Barry K.W."/>
            <person name="Grigoriev I.V."/>
            <person name="Nagy L."/>
            <person name="Hibbett D."/>
            <person name="Henrissat B."/>
            <person name="Matheny P.B."/>
            <person name="Labbe J."/>
            <person name="Martin F."/>
        </authorList>
    </citation>
    <scope>NUCLEOTIDE SEQUENCE</scope>
    <source>
        <strain evidence="1">HHB10654</strain>
    </source>
</reference>
<protein>
    <submittedName>
        <fullName evidence="1">Uncharacterized protein</fullName>
    </submittedName>
</protein>
<evidence type="ECO:0000313" key="2">
    <source>
        <dbReference type="Proteomes" id="UP000814140"/>
    </source>
</evidence>
<sequence length="353" mass="37784">MLGESNIPKAVLYYDPLSAWSLADSHGYGEDELDLKIVDLARGENFSPAFLRLNPKGTVPTLIVPFENTLAADTESRYKALTDVEAIIALLDRSRSATSRTHTTSAAPAPALSPATISLSAVAKNIITLLHSGPAAPELLFYLNARNHAELQKVAPTVSTFLKGRHGALERYLAENETSPVRVSEKTKTFWLEKKHATEELLAAVQDVDKADAELSEAGKKARQEYYENTKAAWEVGLSLVLTKLSKELVGPFALGDQISVADAHLVAWLAFLVELSGGSPTDNGAVAITRLEQHIGGGFTLPKDTVPVVGQTAGSEATTPTQAAAAPVAKLAVVWDAVKERPSWKKVYGGHA</sequence>
<keyword evidence="2" id="KW-1185">Reference proteome</keyword>
<comment type="caution">
    <text evidence="1">The sequence shown here is derived from an EMBL/GenBank/DDBJ whole genome shotgun (WGS) entry which is preliminary data.</text>
</comment>
<accession>A0ACB8TIE2</accession>
<name>A0ACB8TIE2_9AGAM</name>